<comment type="caution">
    <text evidence="2">The sequence shown here is derived from an EMBL/GenBank/DDBJ whole genome shotgun (WGS) entry which is preliminary data.</text>
</comment>
<feature type="non-terminal residue" evidence="2">
    <location>
        <position position="1"/>
    </location>
</feature>
<name>A0ABT9EDY8_9PROT</name>
<reference evidence="2 3" key="1">
    <citation type="submission" date="2023-08" db="EMBL/GenBank/DDBJ databases">
        <title>The draft genome sequence of Paracraurococcus sp. LOR1-02.</title>
        <authorList>
            <person name="Kingkaew E."/>
            <person name="Tanasupawat S."/>
        </authorList>
    </citation>
    <scope>NUCLEOTIDE SEQUENCE [LARGE SCALE GENOMIC DNA]</scope>
    <source>
        <strain evidence="2 3">LOR1-02</strain>
    </source>
</reference>
<feature type="region of interest" description="Disordered" evidence="1">
    <location>
        <begin position="226"/>
        <end position="266"/>
    </location>
</feature>
<evidence type="ECO:0000313" key="2">
    <source>
        <dbReference type="EMBL" id="MDO9714188.1"/>
    </source>
</evidence>
<sequence length="266" mass="30549">ISTARRILKQFGDPKWRSGDRDNLTDRVDSAIRYSGTHALLGDEAQRMVDRNGEVRSDDLADWFKERHANTGCCIVLLGLGRLRYLIERDDQIERRWSNEIRIEPYWWVGPKGEANLEDQADYIGFVLALQNASPIPFAADLRLDQLDDTDIDKAALRFYYASRGVPGYEAKLIKAALRIAIRNPAAHSIIDLALLEAAFAAEFRFKQKGMENPFSKEWKPFLPDGKPHLPPPLRDDSLLLHAKKRRRRPTKREKSRALRTAMTVR</sequence>
<dbReference type="EMBL" id="JAUTWS010000181">
    <property type="protein sequence ID" value="MDO9714188.1"/>
    <property type="molecule type" value="Genomic_DNA"/>
</dbReference>
<evidence type="ECO:0000256" key="1">
    <source>
        <dbReference type="SAM" id="MobiDB-lite"/>
    </source>
</evidence>
<keyword evidence="3" id="KW-1185">Reference proteome</keyword>
<accession>A0ABT9EDY8</accession>
<evidence type="ECO:0000313" key="3">
    <source>
        <dbReference type="Proteomes" id="UP001243009"/>
    </source>
</evidence>
<feature type="compositionally biased region" description="Basic residues" evidence="1">
    <location>
        <begin position="242"/>
        <end position="255"/>
    </location>
</feature>
<protein>
    <submittedName>
        <fullName evidence="2">TniB family NTP-binding protein</fullName>
    </submittedName>
</protein>
<dbReference type="Proteomes" id="UP001243009">
    <property type="component" value="Unassembled WGS sequence"/>
</dbReference>
<proteinExistence type="predicted"/>
<dbReference type="RefSeq" id="WP_305109027.1">
    <property type="nucleotide sequence ID" value="NZ_JAUTWS010000181.1"/>
</dbReference>
<gene>
    <name evidence="2" type="ORF">Q7A36_38185</name>
</gene>
<organism evidence="2 3">
    <name type="scientific">Paracraurococcus lichenis</name>
    <dbReference type="NCBI Taxonomy" id="3064888"/>
    <lineage>
        <taxon>Bacteria</taxon>
        <taxon>Pseudomonadati</taxon>
        <taxon>Pseudomonadota</taxon>
        <taxon>Alphaproteobacteria</taxon>
        <taxon>Acetobacterales</taxon>
        <taxon>Roseomonadaceae</taxon>
        <taxon>Paracraurococcus</taxon>
    </lineage>
</organism>